<dbReference type="Pfam" id="PF00078">
    <property type="entry name" value="RVT_1"/>
    <property type="match status" value="1"/>
</dbReference>
<dbReference type="InterPro" id="IPR043502">
    <property type="entry name" value="DNA/RNA_pol_sf"/>
</dbReference>
<proteinExistence type="predicted"/>
<dbReference type="AlphaFoldDB" id="A0A6J1EBW9"/>
<feature type="domain" description="Reverse transcriptase" evidence="1">
    <location>
        <begin position="3"/>
        <end position="69"/>
    </location>
</feature>
<protein>
    <submittedName>
        <fullName evidence="4">Uncharacterized protein LOC111432612</fullName>
    </submittedName>
</protein>
<dbReference type="Pfam" id="PF17919">
    <property type="entry name" value="RT_RNaseH_2"/>
    <property type="match status" value="1"/>
</dbReference>
<dbReference type="InterPro" id="IPR000477">
    <property type="entry name" value="RT_dom"/>
</dbReference>
<reference evidence="4" key="1">
    <citation type="submission" date="2025-08" db="UniProtKB">
        <authorList>
            <consortium name="RefSeq"/>
        </authorList>
    </citation>
    <scope>IDENTIFICATION</scope>
    <source>
        <tissue evidence="4">Young leaves</tissue>
    </source>
</reference>
<evidence type="ECO:0000259" key="2">
    <source>
        <dbReference type="Pfam" id="PF17919"/>
    </source>
</evidence>
<evidence type="ECO:0000313" key="4">
    <source>
        <dbReference type="RefSeq" id="XP_022925321.1"/>
    </source>
</evidence>
<dbReference type="KEGG" id="cmos:111432612"/>
<sequence length="197" mass="22970">MELMNRVFKECLDSFVIMFIDDVLIYSKTDLEYQEHLRKALTFLRENKLYAKFSKCEFWLRQASFLGHVVSKDGIFVDPNKIEAVTKWKRPTTVTEIRSFLRLAGYYRRFVQDFARIATLLTQLTKKGVPFVWYDTCEVSFQELKQRLVSAPVLTVPESSVGYMIYSDASKKGLGCVLMQHGKVVAYASRQLKDYDK</sequence>
<feature type="domain" description="Reverse transcriptase/retrotransposon-derived protein RNase H-like" evidence="2">
    <location>
        <begin position="133"/>
        <end position="195"/>
    </location>
</feature>
<dbReference type="InterPro" id="IPR041577">
    <property type="entry name" value="RT_RNaseH_2"/>
</dbReference>
<gene>
    <name evidence="4" type="primary">LOC111432612</name>
</gene>
<keyword evidence="3" id="KW-1185">Reference proteome</keyword>
<dbReference type="PANTHER" id="PTHR33064">
    <property type="entry name" value="POL PROTEIN"/>
    <property type="match status" value="1"/>
</dbReference>
<name>A0A6J1EBW9_CUCMO</name>
<accession>A0A6J1EBW9</accession>
<dbReference type="Proteomes" id="UP000504609">
    <property type="component" value="Unplaced"/>
</dbReference>
<dbReference type="InterPro" id="IPR043128">
    <property type="entry name" value="Rev_trsase/Diguanyl_cyclase"/>
</dbReference>
<dbReference type="GeneID" id="111432612"/>
<dbReference type="FunFam" id="3.30.70.270:FF:000020">
    <property type="entry name" value="Transposon Tf2-6 polyprotein-like Protein"/>
    <property type="match status" value="1"/>
</dbReference>
<dbReference type="InterPro" id="IPR051320">
    <property type="entry name" value="Viral_Replic_Matur_Polypro"/>
</dbReference>
<dbReference type="Gene3D" id="3.30.70.270">
    <property type="match status" value="2"/>
</dbReference>
<evidence type="ECO:0000259" key="1">
    <source>
        <dbReference type="Pfam" id="PF00078"/>
    </source>
</evidence>
<evidence type="ECO:0000313" key="3">
    <source>
        <dbReference type="Proteomes" id="UP000504609"/>
    </source>
</evidence>
<dbReference type="SUPFAM" id="SSF56672">
    <property type="entry name" value="DNA/RNA polymerases"/>
    <property type="match status" value="1"/>
</dbReference>
<dbReference type="PANTHER" id="PTHR33064:SF39">
    <property type="match status" value="1"/>
</dbReference>
<dbReference type="RefSeq" id="XP_022925321.1">
    <property type="nucleotide sequence ID" value="XM_023069553.1"/>
</dbReference>
<organism evidence="3 4">
    <name type="scientific">Cucurbita moschata</name>
    <name type="common">Winter crookneck squash</name>
    <name type="synonym">Cucurbita pepo var. moschata</name>
    <dbReference type="NCBI Taxonomy" id="3662"/>
    <lineage>
        <taxon>Eukaryota</taxon>
        <taxon>Viridiplantae</taxon>
        <taxon>Streptophyta</taxon>
        <taxon>Embryophyta</taxon>
        <taxon>Tracheophyta</taxon>
        <taxon>Spermatophyta</taxon>
        <taxon>Magnoliopsida</taxon>
        <taxon>eudicotyledons</taxon>
        <taxon>Gunneridae</taxon>
        <taxon>Pentapetalae</taxon>
        <taxon>rosids</taxon>
        <taxon>fabids</taxon>
        <taxon>Cucurbitales</taxon>
        <taxon>Cucurbitaceae</taxon>
        <taxon>Cucurbiteae</taxon>
        <taxon>Cucurbita</taxon>
    </lineage>
</organism>